<evidence type="ECO:0000256" key="1">
    <source>
        <dbReference type="ARBA" id="ARBA00004429"/>
    </source>
</evidence>
<comment type="subcellular location">
    <subcellularLocation>
        <location evidence="1 9">Cell inner membrane</location>
        <topology evidence="1 9">Multi-pass membrane protein</topology>
    </subcellularLocation>
</comment>
<evidence type="ECO:0000256" key="4">
    <source>
        <dbReference type="ARBA" id="ARBA00022519"/>
    </source>
</evidence>
<reference evidence="11" key="1">
    <citation type="submission" date="2022-12" db="EMBL/GenBank/DDBJ databases">
        <title>Bacterial isolates from different developmental stages of Nematostella vectensis.</title>
        <authorList>
            <person name="Fraune S."/>
        </authorList>
    </citation>
    <scope>NUCLEOTIDE SEQUENCE</scope>
    <source>
        <strain evidence="11">G21619-S1</strain>
    </source>
</reference>
<keyword evidence="4 9" id="KW-0997">Cell inner membrane</keyword>
<evidence type="ECO:0000256" key="6">
    <source>
        <dbReference type="ARBA" id="ARBA00022989"/>
    </source>
</evidence>
<evidence type="ECO:0000256" key="8">
    <source>
        <dbReference type="ARBA" id="ARBA00038436"/>
    </source>
</evidence>
<evidence type="ECO:0000256" key="2">
    <source>
        <dbReference type="ARBA" id="ARBA00022448"/>
    </source>
</evidence>
<dbReference type="InterPro" id="IPR055348">
    <property type="entry name" value="DctQ"/>
</dbReference>
<protein>
    <recommendedName>
        <fullName evidence="9">TRAP transporter small permease protein</fullName>
    </recommendedName>
</protein>
<dbReference type="RefSeq" id="WP_269356869.1">
    <property type="nucleotide sequence ID" value="NZ_JAPWHE010000001.1"/>
</dbReference>
<feature type="transmembrane region" description="Helical" evidence="9">
    <location>
        <begin position="49"/>
        <end position="69"/>
    </location>
</feature>
<comment type="subunit">
    <text evidence="9">The complex comprises the extracytoplasmic solute receptor protein and the two transmembrane proteins.</text>
</comment>
<evidence type="ECO:0000313" key="12">
    <source>
        <dbReference type="Proteomes" id="UP001068379"/>
    </source>
</evidence>
<sequence>MLAGINRCLDRVESFAMIVLMLVATCVAIVQVIARYVFNNSLYWSEETVLYTLIMMSFLTCSMGVRYAAHICVEILPLMVGPRLARVLRYLASLLGLAFAVVLVYYGGRLAINTLNMNQLSPAMRIPVGYVYMVIPISGAFMGLRYLWILWSMLTGQEYRPLAIDMSSAG</sequence>
<proteinExistence type="inferred from homology"/>
<accession>A0ABT4M1Z3</accession>
<keyword evidence="6 9" id="KW-1133">Transmembrane helix</keyword>
<keyword evidence="2 9" id="KW-0813">Transport</keyword>
<dbReference type="InterPro" id="IPR007387">
    <property type="entry name" value="TRAP_DctQ"/>
</dbReference>
<dbReference type="Proteomes" id="UP001068379">
    <property type="component" value="Unassembled WGS sequence"/>
</dbReference>
<feature type="domain" description="Tripartite ATP-independent periplasmic transporters DctQ component" evidence="10">
    <location>
        <begin position="25"/>
        <end position="154"/>
    </location>
</feature>
<dbReference type="EMBL" id="JAPWHE010000001">
    <property type="protein sequence ID" value="MCZ4329114.1"/>
    <property type="molecule type" value="Genomic_DNA"/>
</dbReference>
<evidence type="ECO:0000256" key="9">
    <source>
        <dbReference type="RuleBase" id="RU369079"/>
    </source>
</evidence>
<keyword evidence="12" id="KW-1185">Reference proteome</keyword>
<name>A0ABT4M1Z3_9BURK</name>
<dbReference type="PANTHER" id="PTHR35011:SF2">
    <property type="entry name" value="2,3-DIKETO-L-GULONATE TRAP TRANSPORTER SMALL PERMEASE PROTEIN YIAM"/>
    <property type="match status" value="1"/>
</dbReference>
<keyword evidence="5 9" id="KW-0812">Transmembrane</keyword>
<gene>
    <name evidence="11" type="ORF">O4H32_03960</name>
</gene>
<dbReference type="Pfam" id="PF04290">
    <property type="entry name" value="DctQ"/>
    <property type="match status" value="1"/>
</dbReference>
<evidence type="ECO:0000256" key="5">
    <source>
        <dbReference type="ARBA" id="ARBA00022692"/>
    </source>
</evidence>
<comment type="similarity">
    <text evidence="8 9">Belongs to the TRAP transporter small permease family.</text>
</comment>
<feature type="transmembrane region" description="Helical" evidence="9">
    <location>
        <begin position="90"/>
        <end position="108"/>
    </location>
</feature>
<comment type="function">
    <text evidence="9">Part of the tripartite ATP-independent periplasmic (TRAP) transport system.</text>
</comment>
<evidence type="ECO:0000256" key="3">
    <source>
        <dbReference type="ARBA" id="ARBA00022475"/>
    </source>
</evidence>
<feature type="transmembrane region" description="Helical" evidence="9">
    <location>
        <begin position="12"/>
        <end position="37"/>
    </location>
</feature>
<feature type="transmembrane region" description="Helical" evidence="9">
    <location>
        <begin position="128"/>
        <end position="151"/>
    </location>
</feature>
<keyword evidence="7 9" id="KW-0472">Membrane</keyword>
<comment type="caution">
    <text evidence="11">The sequence shown here is derived from an EMBL/GenBank/DDBJ whole genome shotgun (WGS) entry which is preliminary data.</text>
</comment>
<evidence type="ECO:0000259" key="10">
    <source>
        <dbReference type="Pfam" id="PF04290"/>
    </source>
</evidence>
<dbReference type="PANTHER" id="PTHR35011">
    <property type="entry name" value="2,3-DIKETO-L-GULONATE TRAP TRANSPORTER SMALL PERMEASE PROTEIN YIAM"/>
    <property type="match status" value="1"/>
</dbReference>
<organism evidence="11 12">
    <name type="scientific">Castellaniella denitrificans</name>
    <dbReference type="NCBI Taxonomy" id="56119"/>
    <lineage>
        <taxon>Bacteria</taxon>
        <taxon>Pseudomonadati</taxon>
        <taxon>Pseudomonadota</taxon>
        <taxon>Betaproteobacteria</taxon>
        <taxon>Burkholderiales</taxon>
        <taxon>Alcaligenaceae</taxon>
        <taxon>Castellaniella</taxon>
    </lineage>
</organism>
<keyword evidence="3" id="KW-1003">Cell membrane</keyword>
<evidence type="ECO:0000256" key="7">
    <source>
        <dbReference type="ARBA" id="ARBA00023136"/>
    </source>
</evidence>
<evidence type="ECO:0000313" key="11">
    <source>
        <dbReference type="EMBL" id="MCZ4329114.1"/>
    </source>
</evidence>